<dbReference type="EMBL" id="PKSM01000523">
    <property type="protein sequence ID" value="POV94140.1"/>
    <property type="molecule type" value="Genomic_DNA"/>
</dbReference>
<dbReference type="AlphaFoldDB" id="A0A2S4UA35"/>
<protein>
    <submittedName>
        <fullName evidence="2">Uncharacterized protein</fullName>
    </submittedName>
</protein>
<sequence>MQPNDEEIDMNNSLPPLPFPDNPEENNGTQAHYFPSYYDHHAPYPPTDQGHSSHHVSYASPDLSHAFYSRQISDVASNQAHPSHRSSYLPTDRAQNSYPSSYYQAQYRPGSHLSSNHSGMTSYPAPNQSSTTAYHLSPDHHGSPRIPGAQQSHTWSSINGMQMAPAMRRTHAPPGYSGVPAAIEPNQPPSSGALPKTPATPAKSLAINSDPGPDTILKCDVPITLNYLVYSKTMAFQLAEATSSTPLEATNKDWDKMIPNPKVEIVWNVDLAKYKWSDFKNDVIDHLDGTREFLGAHLTALDAARLLTWHCVLIRDPVYGVKANVAISSDDQFSGFVSAVKKHPTWKVLVKIAMEHPASHVKVAEVQQKGNDSLKMSYATDNDRLKLQALQARKTANPKADLTASETAGIVQQIVAHIIAKYDCTSETLRVRDPDNPLRSIHVTTGLLWDWARCMQAKATHIGLDRPPAKAKDYQPEDVQVFTREEEAAGASTRKTPKNKGRRRLPAPDSDGDSSPAQTFTPARFSANGRILPRKLVCDSPAALPPSGKTPAILPSRANSLASLPSDVHDLIETDELASTTSDSGDVSIQARTTRLRKSRAGSTGSTNIEIVPAEDPEHDRSPARKIAKSPGNGITQPISRLNFHHRRGVRQPSSISPQGRQGGSRVPSGSSLNAPTGVAPIKPHIPASPARKARLLNDAARALTMEEFLDASCFDRNDSIPRCFISLNHIRHWDFFYSQADFASLVGMGFPPPIAGQLLRGAAGLEATHVQAE</sequence>
<evidence type="ECO:0000313" key="2">
    <source>
        <dbReference type="EMBL" id="POV94140.1"/>
    </source>
</evidence>
<dbReference type="OrthoDB" id="2499248at2759"/>
<dbReference type="VEuPathDB" id="FungiDB:PSHT_16405"/>
<evidence type="ECO:0000313" key="3">
    <source>
        <dbReference type="Proteomes" id="UP000238274"/>
    </source>
</evidence>
<feature type="region of interest" description="Disordered" evidence="1">
    <location>
        <begin position="1"/>
        <end position="58"/>
    </location>
</feature>
<feature type="region of interest" description="Disordered" evidence="1">
    <location>
        <begin position="168"/>
        <end position="211"/>
    </location>
</feature>
<accession>A0A2S4UA35</accession>
<comment type="caution">
    <text evidence="2">The sequence shown here is derived from an EMBL/GenBank/DDBJ whole genome shotgun (WGS) entry which is preliminary data.</text>
</comment>
<feature type="region of interest" description="Disordered" evidence="1">
    <location>
        <begin position="593"/>
        <end position="686"/>
    </location>
</feature>
<feature type="region of interest" description="Disordered" evidence="1">
    <location>
        <begin position="484"/>
        <end position="521"/>
    </location>
</feature>
<organism evidence="2 3">
    <name type="scientific">Puccinia striiformis</name>
    <dbReference type="NCBI Taxonomy" id="27350"/>
    <lineage>
        <taxon>Eukaryota</taxon>
        <taxon>Fungi</taxon>
        <taxon>Dikarya</taxon>
        <taxon>Basidiomycota</taxon>
        <taxon>Pucciniomycotina</taxon>
        <taxon>Pucciniomycetes</taxon>
        <taxon>Pucciniales</taxon>
        <taxon>Pucciniaceae</taxon>
        <taxon>Puccinia</taxon>
    </lineage>
</organism>
<dbReference type="Proteomes" id="UP000238274">
    <property type="component" value="Unassembled WGS sequence"/>
</dbReference>
<keyword evidence="3" id="KW-1185">Reference proteome</keyword>
<reference evidence="3" key="2">
    <citation type="journal article" date="2018" name="BMC Genomics">
        <title>Genomic insights into host adaptation between the wheat stripe rust pathogen (Puccinia striiformis f. sp. tritici) and the barley stripe rust pathogen (Puccinia striiformis f. sp. hordei).</title>
        <authorList>
            <person name="Xia C."/>
            <person name="Wang M."/>
            <person name="Yin C."/>
            <person name="Cornejo O.E."/>
            <person name="Hulbert S.H."/>
            <person name="Chen X."/>
        </authorList>
    </citation>
    <scope>NUCLEOTIDE SEQUENCE [LARGE SCALE GENOMIC DNA]</scope>
    <source>
        <strain evidence="3">93TX-2</strain>
    </source>
</reference>
<name>A0A2S4UA35_9BASI</name>
<feature type="compositionally biased region" description="Basic residues" evidence="1">
    <location>
        <begin position="495"/>
        <end position="505"/>
    </location>
</feature>
<feature type="region of interest" description="Disordered" evidence="1">
    <location>
        <begin position="110"/>
        <end position="152"/>
    </location>
</feature>
<evidence type="ECO:0000256" key="1">
    <source>
        <dbReference type="SAM" id="MobiDB-lite"/>
    </source>
</evidence>
<dbReference type="VEuPathDB" id="FungiDB:PSTT_15877"/>
<reference evidence="2 3" key="1">
    <citation type="submission" date="2017-12" db="EMBL/GenBank/DDBJ databases">
        <title>Gene loss provides genomic basis for host adaptation in cereal stripe rust fungi.</title>
        <authorList>
            <person name="Xia C."/>
        </authorList>
    </citation>
    <scope>NUCLEOTIDE SEQUENCE [LARGE SCALE GENOMIC DNA]</scope>
    <source>
        <strain evidence="2 3">93TX-2</strain>
    </source>
</reference>
<proteinExistence type="predicted"/>
<gene>
    <name evidence="2" type="ORF">PSHT_16405</name>
</gene>
<reference evidence="3" key="3">
    <citation type="journal article" date="2018" name="Mol. Plant Microbe Interact.">
        <title>Genome sequence resources for the wheat stripe rust pathogen (Puccinia striiformis f. sp. tritici) and the barley stripe rust pathogen (Puccinia striiformis f. sp. hordei).</title>
        <authorList>
            <person name="Xia C."/>
            <person name="Wang M."/>
            <person name="Yin C."/>
            <person name="Cornejo O.E."/>
            <person name="Hulbert S.H."/>
            <person name="Chen X."/>
        </authorList>
    </citation>
    <scope>NUCLEOTIDE SEQUENCE [LARGE SCALE GENOMIC DNA]</scope>
    <source>
        <strain evidence="3">93TX-2</strain>
    </source>
</reference>
<feature type="region of interest" description="Disordered" evidence="1">
    <location>
        <begin position="76"/>
        <end position="97"/>
    </location>
</feature>
<feature type="compositionally biased region" description="Polar residues" evidence="1">
    <location>
        <begin position="112"/>
        <end position="134"/>
    </location>
</feature>